<dbReference type="Gene3D" id="1.20.1070.10">
    <property type="entry name" value="Rhodopsin 7-helix transmembrane proteins"/>
    <property type="match status" value="1"/>
</dbReference>
<feature type="compositionally biased region" description="Polar residues" evidence="5">
    <location>
        <begin position="115"/>
        <end position="131"/>
    </location>
</feature>
<dbReference type="PANTHER" id="PTHR12011:SF277">
    <property type="entry name" value="ADHESION G-PROTEIN COUPLED RECEPTOR G4"/>
    <property type="match status" value="1"/>
</dbReference>
<dbReference type="GO" id="GO:0005886">
    <property type="term" value="C:plasma membrane"/>
    <property type="evidence" value="ECO:0007669"/>
    <property type="project" value="TreeGrafter"/>
</dbReference>
<dbReference type="EMBL" id="REGW02000013">
    <property type="protein sequence ID" value="KAE8287276.1"/>
    <property type="molecule type" value="Genomic_DNA"/>
</dbReference>
<keyword evidence="7" id="KW-0675">Receptor</keyword>
<protein>
    <submittedName>
        <fullName evidence="7">Adhesion G-protein coupled receptor G4</fullName>
    </submittedName>
</protein>
<feature type="region of interest" description="Disordered" evidence="5">
    <location>
        <begin position="79"/>
        <end position="143"/>
    </location>
</feature>
<feature type="transmembrane region" description="Helical" evidence="6">
    <location>
        <begin position="428"/>
        <end position="453"/>
    </location>
</feature>
<dbReference type="PANTHER" id="PTHR12011">
    <property type="entry name" value="ADHESION G-PROTEIN COUPLED RECEPTOR"/>
    <property type="match status" value="1"/>
</dbReference>
<dbReference type="Pfam" id="PF00002">
    <property type="entry name" value="7tm_2"/>
    <property type="match status" value="1"/>
</dbReference>
<feature type="compositionally biased region" description="Pro residues" evidence="5">
    <location>
        <begin position="85"/>
        <end position="94"/>
    </location>
</feature>
<feature type="compositionally biased region" description="Low complexity" evidence="5">
    <location>
        <begin position="95"/>
        <end position="106"/>
    </location>
</feature>
<evidence type="ECO:0000256" key="4">
    <source>
        <dbReference type="ARBA" id="ARBA00023136"/>
    </source>
</evidence>
<dbReference type="Proteomes" id="UP000424527">
    <property type="component" value="Unassembled WGS sequence"/>
</dbReference>
<organism evidence="7 8">
    <name type="scientific">Larimichthys crocea</name>
    <name type="common">Large yellow croaker</name>
    <name type="synonym">Pseudosciaena crocea</name>
    <dbReference type="NCBI Taxonomy" id="215358"/>
    <lineage>
        <taxon>Eukaryota</taxon>
        <taxon>Metazoa</taxon>
        <taxon>Chordata</taxon>
        <taxon>Craniata</taxon>
        <taxon>Vertebrata</taxon>
        <taxon>Euteleostomi</taxon>
        <taxon>Actinopterygii</taxon>
        <taxon>Neopterygii</taxon>
        <taxon>Teleostei</taxon>
        <taxon>Neoteleostei</taxon>
        <taxon>Acanthomorphata</taxon>
        <taxon>Eupercaria</taxon>
        <taxon>Sciaenidae</taxon>
        <taxon>Larimichthys</taxon>
    </lineage>
</organism>
<dbReference type="AlphaFoldDB" id="A0A6G0I7W7"/>
<reference evidence="7 8" key="1">
    <citation type="submission" date="2019-07" db="EMBL/GenBank/DDBJ databases">
        <title>Chromosome genome assembly for large yellow croaker.</title>
        <authorList>
            <person name="Xiao S."/>
        </authorList>
    </citation>
    <scope>NUCLEOTIDE SEQUENCE [LARGE SCALE GENOMIC DNA]</scope>
    <source>
        <strain evidence="7">JMULYC20181020</strain>
        <tissue evidence="7">Muscle</tissue>
    </source>
</reference>
<comment type="caution">
    <text evidence="7">The sequence shown here is derived from an EMBL/GenBank/DDBJ whole genome shotgun (WGS) entry which is preliminary data.</text>
</comment>
<comment type="subcellular location">
    <subcellularLocation>
        <location evidence="1">Membrane</location>
        <topology evidence="1">Multi-pass membrane protein</topology>
    </subcellularLocation>
</comment>
<evidence type="ECO:0000256" key="1">
    <source>
        <dbReference type="ARBA" id="ARBA00004141"/>
    </source>
</evidence>
<proteinExistence type="predicted"/>
<dbReference type="GO" id="GO:0007189">
    <property type="term" value="P:adenylate cyclase-activating G protein-coupled receptor signaling pathway"/>
    <property type="evidence" value="ECO:0007669"/>
    <property type="project" value="TreeGrafter"/>
</dbReference>
<accession>A0A6G0I7W7</accession>
<evidence type="ECO:0000256" key="6">
    <source>
        <dbReference type="SAM" id="Phobius"/>
    </source>
</evidence>
<keyword evidence="8" id="KW-1185">Reference proteome</keyword>
<sequence>MTARWPLAVFHNILDVSSYNAFVIWRELNPDWLPGKRNKRRVFLEQLGKALIAPLIERRTHLPRPEAAAAVVKTYRLAGGGGGEVPPPPPPPPSSSSSSVSASAPSLGGEPHDPTQAQAQAQIRAPTSTAPVNPPIPASKRKRCQVCPSKKDCKTAHSYRTYKHARGHTHGAADTDSGKLKTLYQHNSETMKRTMRDFFTGSTVRSSSSIKALKRGADVSVSNSNSGPESCGCTARSSSSKGPDLSSIPHSAHNSIRDRAPALHNSSGRSPVSAPVPSNSNSSSAPALSSSSGPGLVRVPNSSSPGLVPVPSSSSSSAPALSSSSSPGLVRVPNSSPAPVPNSSSPGLVPVPSSSSAPVPNSSSAPVPNSSSPGLVPVPSSSSNLPICWTLGQYEHFKTKFPFIFASNKSLGCKDVSRTQMDPANGQILTIITYVGCGVSSLFLGITVLTYTAFEKLRRDYPSQILINLSLALLELNLLFLRYELTCNFVNYSAS</sequence>
<keyword evidence="2 6" id="KW-0812">Transmembrane</keyword>
<feature type="compositionally biased region" description="Low complexity" evidence="5">
    <location>
        <begin position="270"/>
        <end position="376"/>
    </location>
</feature>
<evidence type="ECO:0000313" key="7">
    <source>
        <dbReference type="EMBL" id="KAE8287276.1"/>
    </source>
</evidence>
<evidence type="ECO:0000256" key="5">
    <source>
        <dbReference type="SAM" id="MobiDB-lite"/>
    </source>
</evidence>
<dbReference type="GO" id="GO:0004930">
    <property type="term" value="F:G protein-coupled receptor activity"/>
    <property type="evidence" value="ECO:0007669"/>
    <property type="project" value="InterPro"/>
</dbReference>
<evidence type="ECO:0000256" key="2">
    <source>
        <dbReference type="ARBA" id="ARBA00022692"/>
    </source>
</evidence>
<name>A0A6G0I7W7_LARCR</name>
<keyword evidence="4 6" id="KW-0472">Membrane</keyword>
<keyword evidence="3 6" id="KW-1133">Transmembrane helix</keyword>
<evidence type="ECO:0000256" key="3">
    <source>
        <dbReference type="ARBA" id="ARBA00022989"/>
    </source>
</evidence>
<feature type="region of interest" description="Disordered" evidence="5">
    <location>
        <begin position="206"/>
        <end position="376"/>
    </location>
</feature>
<evidence type="ECO:0000313" key="8">
    <source>
        <dbReference type="Proteomes" id="UP000424527"/>
    </source>
</evidence>
<gene>
    <name evidence="7" type="ORF">D5F01_LYC13314</name>
</gene>
<dbReference type="InterPro" id="IPR000832">
    <property type="entry name" value="GPCR_2_secretin-like"/>
</dbReference>